<evidence type="ECO:0000256" key="5">
    <source>
        <dbReference type="ARBA" id="ARBA00023002"/>
    </source>
</evidence>
<dbReference type="InterPro" id="IPR023209">
    <property type="entry name" value="DAO"/>
</dbReference>
<feature type="binding site" evidence="6">
    <location>
        <position position="301"/>
    </location>
    <ligand>
        <name>D-dopa</name>
        <dbReference type="ChEBI" id="CHEBI:149689"/>
    </ligand>
</feature>
<evidence type="ECO:0000256" key="3">
    <source>
        <dbReference type="ARBA" id="ARBA00022630"/>
    </source>
</evidence>
<dbReference type="Gene3D" id="3.30.9.10">
    <property type="entry name" value="D-Amino Acid Oxidase, subunit A, domain 2"/>
    <property type="match status" value="1"/>
</dbReference>
<dbReference type="EMBL" id="BSXU01003738">
    <property type="protein sequence ID" value="GMG40382.1"/>
    <property type="molecule type" value="Genomic_DNA"/>
</dbReference>
<gene>
    <name evidence="8" type="ORF">Amon01_000614800</name>
</gene>
<name>A0A9W6Z2B2_AMBMO</name>
<dbReference type="GO" id="GO:0005737">
    <property type="term" value="C:cytoplasm"/>
    <property type="evidence" value="ECO:0007669"/>
    <property type="project" value="TreeGrafter"/>
</dbReference>
<feature type="domain" description="FAD dependent oxidoreductase" evidence="7">
    <location>
        <begin position="4"/>
        <end position="345"/>
    </location>
</feature>
<dbReference type="GO" id="GO:0003884">
    <property type="term" value="F:D-amino-acid oxidase activity"/>
    <property type="evidence" value="ECO:0007669"/>
    <property type="project" value="InterPro"/>
</dbReference>
<comment type="similarity">
    <text evidence="2">Belongs to the DAMOX/DASOX family.</text>
</comment>
<reference evidence="8" key="1">
    <citation type="submission" date="2023-04" db="EMBL/GenBank/DDBJ databases">
        <title>Ambrosiozyma monospora NBRC 1965.</title>
        <authorList>
            <person name="Ichikawa N."/>
            <person name="Sato H."/>
            <person name="Tonouchi N."/>
        </authorList>
    </citation>
    <scope>NUCLEOTIDE SEQUENCE</scope>
    <source>
        <strain evidence="8">NBRC 1965</strain>
    </source>
</reference>
<dbReference type="AlphaFoldDB" id="A0A9W6Z2B2"/>
<sequence>MAKDIVIVGAGVIGLSVAYQLITEHNYPSPKIKIVSQDFPTTGLLNPHYTSSKSGAHFRPFPSKSDVELRDSKLARPTYHFFKKLARSHPESSVKWIDGYDFIERDDELYETLAPGYTEEIDDFTVIPKHQLPLNIKFGAKYKTWAINSPAYLEFLENALRYKYGVLMIKHGANSLFQLSNLYPNHLIINCTGRGLQFNGGYDPRSFPIRGQTLLVRPPLNSPLENKTVTYQLKDGSWIFVIPRPLNGGIILGGTKQPNSWDDHPSDKDTQHLIKLGKQYFPELLINGQEFDIKRINVGFRPAREGGVRIAKYVSNSGVEVIDCYGFGGSGMEMSWGAAEQVADLLFSIKSKL</sequence>
<accession>A0A9W6Z2B2</accession>
<dbReference type="InterPro" id="IPR006076">
    <property type="entry name" value="FAD-dep_OxRdtase"/>
</dbReference>
<evidence type="ECO:0000256" key="1">
    <source>
        <dbReference type="ARBA" id="ARBA00001974"/>
    </source>
</evidence>
<dbReference type="SUPFAM" id="SSF54373">
    <property type="entry name" value="FAD-linked reductases, C-terminal domain"/>
    <property type="match status" value="1"/>
</dbReference>
<evidence type="ECO:0000256" key="2">
    <source>
        <dbReference type="ARBA" id="ARBA00006730"/>
    </source>
</evidence>
<keyword evidence="3" id="KW-0285">Flavoprotein</keyword>
<evidence type="ECO:0000256" key="6">
    <source>
        <dbReference type="PIRSR" id="PIRSR000189-1"/>
    </source>
</evidence>
<evidence type="ECO:0000313" key="9">
    <source>
        <dbReference type="Proteomes" id="UP001165063"/>
    </source>
</evidence>
<dbReference type="OrthoDB" id="2015447at2759"/>
<dbReference type="PIRSF" id="PIRSF000189">
    <property type="entry name" value="D-aa_oxidase"/>
    <property type="match status" value="1"/>
</dbReference>
<dbReference type="SUPFAM" id="SSF51971">
    <property type="entry name" value="Nucleotide-binding domain"/>
    <property type="match status" value="1"/>
</dbReference>
<protein>
    <submittedName>
        <fullName evidence="8">Unnamed protein product</fullName>
    </submittedName>
</protein>
<keyword evidence="9" id="KW-1185">Reference proteome</keyword>
<feature type="binding site" evidence="6">
    <location>
        <position position="329"/>
    </location>
    <ligand>
        <name>D-dopa</name>
        <dbReference type="ChEBI" id="CHEBI:149689"/>
    </ligand>
</feature>
<evidence type="ECO:0000256" key="4">
    <source>
        <dbReference type="ARBA" id="ARBA00022827"/>
    </source>
</evidence>
<feature type="binding site" evidence="6">
    <location>
        <begin position="50"/>
        <end position="51"/>
    </location>
    <ligand>
        <name>FAD</name>
        <dbReference type="ChEBI" id="CHEBI:57692"/>
    </ligand>
</feature>
<proteinExistence type="inferred from homology"/>
<evidence type="ECO:0000313" key="8">
    <source>
        <dbReference type="EMBL" id="GMG40382.1"/>
    </source>
</evidence>
<organism evidence="8 9">
    <name type="scientific">Ambrosiozyma monospora</name>
    <name type="common">Yeast</name>
    <name type="synonym">Endomycopsis monosporus</name>
    <dbReference type="NCBI Taxonomy" id="43982"/>
    <lineage>
        <taxon>Eukaryota</taxon>
        <taxon>Fungi</taxon>
        <taxon>Dikarya</taxon>
        <taxon>Ascomycota</taxon>
        <taxon>Saccharomycotina</taxon>
        <taxon>Pichiomycetes</taxon>
        <taxon>Pichiales</taxon>
        <taxon>Pichiaceae</taxon>
        <taxon>Ambrosiozyma</taxon>
    </lineage>
</organism>
<keyword evidence="4 6" id="KW-0274">FAD</keyword>
<dbReference type="GO" id="GO:0071949">
    <property type="term" value="F:FAD binding"/>
    <property type="evidence" value="ECO:0007669"/>
    <property type="project" value="InterPro"/>
</dbReference>
<dbReference type="Pfam" id="PF01266">
    <property type="entry name" value="DAO"/>
    <property type="match status" value="1"/>
</dbReference>
<dbReference type="PANTHER" id="PTHR11530">
    <property type="entry name" value="D-AMINO ACID OXIDASE"/>
    <property type="match status" value="1"/>
</dbReference>
<dbReference type="Gene3D" id="3.40.50.720">
    <property type="entry name" value="NAD(P)-binding Rossmann-like Domain"/>
    <property type="match status" value="1"/>
</dbReference>
<feature type="binding site" evidence="6">
    <location>
        <position position="192"/>
    </location>
    <ligand>
        <name>FAD</name>
        <dbReference type="ChEBI" id="CHEBI:57692"/>
    </ligand>
</feature>
<evidence type="ECO:0000259" key="7">
    <source>
        <dbReference type="Pfam" id="PF01266"/>
    </source>
</evidence>
<comment type="caution">
    <text evidence="8">The sequence shown here is derived from an EMBL/GenBank/DDBJ whole genome shotgun (WGS) entry which is preliminary data.</text>
</comment>
<dbReference type="GO" id="GO:0019478">
    <property type="term" value="P:D-amino acid catabolic process"/>
    <property type="evidence" value="ECO:0007669"/>
    <property type="project" value="TreeGrafter"/>
</dbReference>
<keyword evidence="5" id="KW-0560">Oxidoreductase</keyword>
<dbReference type="PANTHER" id="PTHR11530:SF26">
    <property type="entry name" value="FAD DEPENDENT OXIDOREDUCTASE SUPERFAMILY (AFU_ORTHOLOGUE AFUA_5G13940)"/>
    <property type="match status" value="1"/>
</dbReference>
<comment type="cofactor">
    <cofactor evidence="1 6">
        <name>FAD</name>
        <dbReference type="ChEBI" id="CHEBI:57692"/>
    </cofactor>
</comment>
<dbReference type="Proteomes" id="UP001165063">
    <property type="component" value="Unassembled WGS sequence"/>
</dbReference>